<dbReference type="InterPro" id="IPR046408">
    <property type="entry name" value="CIAPIN1"/>
</dbReference>
<comment type="domain">
    <text evidence="9">The twin Cx2C motifs are involved in the recognition by the mitochondrial MIA40-ERV1 disulfide relay system. The formation of 2 disulfide bonds in the Cx2C motifs through dithiol/disulfide exchange reactions effectively traps the protein in the mitochondrial intermembrane space.</text>
</comment>
<comment type="subunit">
    <text evidence="9">Monomer.</text>
</comment>
<dbReference type="PANTHER" id="PTHR13273">
    <property type="entry name" value="ANAMORSIN"/>
    <property type="match status" value="1"/>
</dbReference>
<keyword evidence="9" id="KW-0001">2Fe-2S</keyword>
<keyword evidence="5 9" id="KW-0479">Metal-binding</keyword>
<accession>A0AAW1QMS0</accession>
<comment type="domain">
    <text evidence="9">The C-terminal domain binds 2 Fe-S clusters but is otherwise mostly in an intrinsically disordered conformation.</text>
</comment>
<feature type="binding site" evidence="9">
    <location>
        <position position="199"/>
    </location>
    <ligand>
        <name>[4Fe-4S] cluster</name>
        <dbReference type="ChEBI" id="CHEBI:49883"/>
    </ligand>
</feature>
<feature type="binding site" evidence="9">
    <location>
        <position position="157"/>
    </location>
    <ligand>
        <name>[2Fe-2S] cluster</name>
        <dbReference type="ChEBI" id="CHEBI:190135"/>
    </ligand>
</feature>
<evidence type="ECO:0000256" key="1">
    <source>
        <dbReference type="ARBA" id="ARBA00001966"/>
    </source>
</evidence>
<feature type="binding site" evidence="9">
    <location>
        <position position="159"/>
    </location>
    <ligand>
        <name>[2Fe-2S] cluster</name>
        <dbReference type="ChEBI" id="CHEBI:190135"/>
    </ligand>
</feature>
<evidence type="ECO:0000256" key="6">
    <source>
        <dbReference type="ARBA" id="ARBA00023004"/>
    </source>
</evidence>
<feature type="binding site" evidence="9">
    <location>
        <position position="145"/>
    </location>
    <ligand>
        <name>[2Fe-2S] cluster</name>
        <dbReference type="ChEBI" id="CHEBI:190135"/>
    </ligand>
</feature>
<keyword evidence="7 9" id="KW-0411">Iron-sulfur</keyword>
<evidence type="ECO:0000259" key="10">
    <source>
        <dbReference type="Pfam" id="PF05093"/>
    </source>
</evidence>
<proteinExistence type="inferred from homology"/>
<protein>
    <recommendedName>
        <fullName evidence="9">Anamorsin homolog</fullName>
    </recommendedName>
    <alternativeName>
        <fullName evidence="9">Fe-S cluster assembly protein DRE2 homolog</fullName>
    </alternativeName>
</protein>
<feature type="short sequence motif" description="Cx2C motif 2" evidence="9">
    <location>
        <begin position="196"/>
        <end position="199"/>
    </location>
</feature>
<dbReference type="Proteomes" id="UP001445335">
    <property type="component" value="Unassembled WGS sequence"/>
</dbReference>
<feature type="binding site" evidence="9">
    <location>
        <position position="154"/>
    </location>
    <ligand>
        <name>[2Fe-2S] cluster</name>
        <dbReference type="ChEBI" id="CHEBI:190135"/>
    </ligand>
</feature>
<dbReference type="PANTHER" id="PTHR13273:SF14">
    <property type="entry name" value="ANAMORSIN"/>
    <property type="match status" value="1"/>
</dbReference>
<feature type="region of interest" description="Fe-S binding site B" evidence="9">
    <location>
        <begin position="185"/>
        <end position="199"/>
    </location>
</feature>
<comment type="caution">
    <text evidence="11">The sequence shown here is derived from an EMBL/GenBank/DDBJ whole genome shotgun (WGS) entry which is preliminary data.</text>
</comment>
<evidence type="ECO:0000256" key="7">
    <source>
        <dbReference type="ARBA" id="ARBA00023014"/>
    </source>
</evidence>
<comment type="cofactor">
    <cofactor evidence="9">
        <name>[2Fe-2S] cluster</name>
        <dbReference type="ChEBI" id="CHEBI:190135"/>
    </cofactor>
</comment>
<feature type="domain" description="Anamorsin C-terminal" evidence="10">
    <location>
        <begin position="180"/>
        <end position="215"/>
    </location>
</feature>
<gene>
    <name evidence="11" type="ORF">WJX81_000311</name>
</gene>
<dbReference type="Pfam" id="PF05093">
    <property type="entry name" value="CIAPIN1"/>
    <property type="match status" value="1"/>
</dbReference>
<evidence type="ECO:0000256" key="3">
    <source>
        <dbReference type="ARBA" id="ARBA00022485"/>
    </source>
</evidence>
<dbReference type="GO" id="GO:0051539">
    <property type="term" value="F:4 iron, 4 sulfur cluster binding"/>
    <property type="evidence" value="ECO:0007669"/>
    <property type="project" value="UniProtKB-KW"/>
</dbReference>
<dbReference type="GO" id="GO:0016226">
    <property type="term" value="P:iron-sulfur cluster assembly"/>
    <property type="evidence" value="ECO:0007669"/>
    <property type="project" value="UniProtKB-UniRule"/>
</dbReference>
<evidence type="ECO:0000256" key="8">
    <source>
        <dbReference type="ARBA" id="ARBA00023128"/>
    </source>
</evidence>
<comment type="subcellular location">
    <subcellularLocation>
        <location evidence="9">Cytoplasm</location>
    </subcellularLocation>
    <subcellularLocation>
        <location evidence="9">Mitochondrion intermembrane space</location>
    </subcellularLocation>
</comment>
<comment type="function">
    <text evidence="9">Component of the cytosolic iron-sulfur (Fe-S) protein assembly (CIA) machinery. Required for the maturation of extramitochondrial Fe-S proteins. Part of an electron transfer chain functioning in an early step of cytosolic Fe-S biogenesis, facilitating the de novo assembly of a [4Fe-4S] cluster on the cytosolic Fe-S scaffold complex. Electrons are transferred from NADPH via a FAD- and FMN-containing diflavin oxidoreductase. Together with the diflavin oxidoreductase, also required for the assembly of the diferric tyrosyl radical cofactor of ribonucleotide reductase (RNR), probably by providing electrons for reduction during radical cofactor maturation in the catalytic small subunit.</text>
</comment>
<organism evidence="11 12">
    <name type="scientific">Elliptochloris bilobata</name>
    <dbReference type="NCBI Taxonomy" id="381761"/>
    <lineage>
        <taxon>Eukaryota</taxon>
        <taxon>Viridiplantae</taxon>
        <taxon>Chlorophyta</taxon>
        <taxon>core chlorophytes</taxon>
        <taxon>Trebouxiophyceae</taxon>
        <taxon>Trebouxiophyceae incertae sedis</taxon>
        <taxon>Elliptochloris clade</taxon>
        <taxon>Elliptochloris</taxon>
    </lineage>
</organism>
<evidence type="ECO:0000256" key="5">
    <source>
        <dbReference type="ARBA" id="ARBA00022723"/>
    </source>
</evidence>
<feature type="binding site" evidence="9">
    <location>
        <position position="188"/>
    </location>
    <ligand>
        <name>[4Fe-4S] cluster</name>
        <dbReference type="ChEBI" id="CHEBI:49883"/>
    </ligand>
</feature>
<feature type="binding site" evidence="9">
    <location>
        <position position="196"/>
    </location>
    <ligand>
        <name>[4Fe-4S] cluster</name>
        <dbReference type="ChEBI" id="CHEBI:49883"/>
    </ligand>
</feature>
<dbReference type="InterPro" id="IPR007785">
    <property type="entry name" value="Anamorsin"/>
</dbReference>
<keyword evidence="6 9" id="KW-0408">Iron</keyword>
<name>A0AAW1QMS0_9CHLO</name>
<keyword evidence="12" id="KW-1185">Reference proteome</keyword>
<evidence type="ECO:0000256" key="2">
    <source>
        <dbReference type="ARBA" id="ARBA00008169"/>
    </source>
</evidence>
<keyword evidence="8 9" id="KW-0496">Mitochondrion</keyword>
<dbReference type="GO" id="GO:0046872">
    <property type="term" value="F:metal ion binding"/>
    <property type="evidence" value="ECO:0007669"/>
    <property type="project" value="UniProtKB-KW"/>
</dbReference>
<evidence type="ECO:0000313" key="12">
    <source>
        <dbReference type="Proteomes" id="UP001445335"/>
    </source>
</evidence>
<comment type="cofactor">
    <cofactor evidence="1 9">
        <name>[4Fe-4S] cluster</name>
        <dbReference type="ChEBI" id="CHEBI:49883"/>
    </cofactor>
</comment>
<dbReference type="AlphaFoldDB" id="A0AAW1QMS0"/>
<keyword evidence="4 9" id="KW-0963">Cytoplasm</keyword>
<evidence type="ECO:0000256" key="9">
    <source>
        <dbReference type="HAMAP-Rule" id="MF_03115"/>
    </source>
</evidence>
<sequence length="224" mass="22628">MSHDRHLLLSSAPVVEGSLEPRGAASLEALRKELLLAGFVDAAVSTPVRDAPEGSAVSVAARKPRWETGAFAAIALKPRAAAAPAPSPAVPTLAAPAPAPATSVAVAKAWMLIVDGDGGEELLDDEELLTEEDRARPAVPAAEDCSVGASKKACANCSCGRAEAEAAGEKAALTAEMLANPQSACGSCGLGDAFRCAGCPYRGLPSFAPGQKIELPADFLTADA</sequence>
<feature type="binding site" evidence="9">
    <location>
        <position position="185"/>
    </location>
    <ligand>
        <name>[4Fe-4S] cluster</name>
        <dbReference type="ChEBI" id="CHEBI:49883"/>
    </ligand>
</feature>
<comment type="caution">
    <text evidence="9">Lacks conserved residue(s) required for the propagation of feature annotation.</text>
</comment>
<dbReference type="EMBL" id="JALJOU010000083">
    <property type="protein sequence ID" value="KAK9822804.1"/>
    <property type="molecule type" value="Genomic_DNA"/>
</dbReference>
<keyword evidence="3 9" id="KW-0004">4Fe-4S</keyword>
<evidence type="ECO:0000256" key="4">
    <source>
        <dbReference type="ARBA" id="ARBA00022490"/>
    </source>
</evidence>
<dbReference type="GO" id="GO:0051537">
    <property type="term" value="F:2 iron, 2 sulfur cluster binding"/>
    <property type="evidence" value="ECO:0007669"/>
    <property type="project" value="UniProtKB-UniRule"/>
</dbReference>
<dbReference type="HAMAP" id="MF_03115">
    <property type="entry name" value="Anamorsin"/>
    <property type="match status" value="1"/>
</dbReference>
<dbReference type="GO" id="GO:0009055">
    <property type="term" value="F:electron transfer activity"/>
    <property type="evidence" value="ECO:0007669"/>
    <property type="project" value="UniProtKB-UniRule"/>
</dbReference>
<evidence type="ECO:0000313" key="11">
    <source>
        <dbReference type="EMBL" id="KAK9822804.1"/>
    </source>
</evidence>
<reference evidence="11 12" key="1">
    <citation type="journal article" date="2024" name="Nat. Commun.">
        <title>Phylogenomics reveals the evolutionary origins of lichenization in chlorophyte algae.</title>
        <authorList>
            <person name="Puginier C."/>
            <person name="Libourel C."/>
            <person name="Otte J."/>
            <person name="Skaloud P."/>
            <person name="Haon M."/>
            <person name="Grisel S."/>
            <person name="Petersen M."/>
            <person name="Berrin J.G."/>
            <person name="Delaux P.M."/>
            <person name="Dal Grande F."/>
            <person name="Keller J."/>
        </authorList>
    </citation>
    <scope>NUCLEOTIDE SEQUENCE [LARGE SCALE GENOMIC DNA]</scope>
    <source>
        <strain evidence="11 12">SAG 245.80</strain>
    </source>
</reference>
<dbReference type="GO" id="GO:0005758">
    <property type="term" value="C:mitochondrial intermembrane space"/>
    <property type="evidence" value="ECO:0007669"/>
    <property type="project" value="UniProtKB-SubCell"/>
</dbReference>
<feature type="short sequence motif" description="Cx2C motif 1" evidence="9">
    <location>
        <begin position="185"/>
        <end position="188"/>
    </location>
</feature>
<comment type="similarity">
    <text evidence="2 9">Belongs to the anamorsin family.</text>
</comment>
<comment type="domain">
    <text evidence="9">The N-terminal domain has structural similarity with S-adenosyl-L-methionine-dependent methyltransferases, but does not bind S-adenosyl-L-methionine. It is required for correct assembly of the 2 Fe-S clusters.</text>
</comment>